<dbReference type="NCBIfam" id="NF005908">
    <property type="entry name" value="PRK07889.1"/>
    <property type="match status" value="1"/>
</dbReference>
<dbReference type="EC" id="1.3.1.9" evidence="8"/>
<evidence type="ECO:0000256" key="5">
    <source>
        <dbReference type="ARBA" id="ARBA00023002"/>
    </source>
</evidence>
<reference evidence="11 12" key="1">
    <citation type="submission" date="2018-03" db="EMBL/GenBank/DDBJ databases">
        <title>Genomic Encyclopedia of Archaeal and Bacterial Type Strains, Phase II (KMG-II): from individual species to whole genera.</title>
        <authorList>
            <person name="Goeker M."/>
        </authorList>
    </citation>
    <scope>NUCLEOTIDE SEQUENCE [LARGE SCALE GENOMIC DNA]</scope>
    <source>
        <strain evidence="11 12">DSM 45211</strain>
    </source>
</reference>
<evidence type="ECO:0000256" key="7">
    <source>
        <dbReference type="ARBA" id="ARBA00023160"/>
    </source>
</evidence>
<keyword evidence="7 8" id="KW-0275">Fatty acid biosynthesis</keyword>
<name>A0A2P8E2E8_9ACTN</name>
<keyword evidence="5 8" id="KW-0560">Oxidoreductase</keyword>
<keyword evidence="4" id="KW-0276">Fatty acid metabolism</keyword>
<protein>
    <recommendedName>
        <fullName evidence="8">Enoyl-[acyl-carrier-protein] reductase [NADH]</fullName>
        <ecNumber evidence="8">1.3.1.9</ecNumber>
    </recommendedName>
</protein>
<evidence type="ECO:0000256" key="6">
    <source>
        <dbReference type="ARBA" id="ARBA00023098"/>
    </source>
</evidence>
<comment type="caution">
    <text evidence="11">The sequence shown here is derived from an EMBL/GenBank/DDBJ whole genome shotgun (WGS) entry which is preliminary data.</text>
</comment>
<dbReference type="PANTHER" id="PTHR43159">
    <property type="entry name" value="ENOYL-[ACYL-CARRIER-PROTEIN] REDUCTASE"/>
    <property type="match status" value="1"/>
</dbReference>
<evidence type="ECO:0000256" key="1">
    <source>
        <dbReference type="ARBA" id="ARBA00005189"/>
    </source>
</evidence>
<organism evidence="11 12">
    <name type="scientific">Haloactinopolyspora alba</name>
    <dbReference type="NCBI Taxonomy" id="648780"/>
    <lineage>
        <taxon>Bacteria</taxon>
        <taxon>Bacillati</taxon>
        <taxon>Actinomycetota</taxon>
        <taxon>Actinomycetes</taxon>
        <taxon>Jiangellales</taxon>
        <taxon>Jiangellaceae</taxon>
        <taxon>Haloactinopolyspora</taxon>
    </lineage>
</organism>
<dbReference type="UniPathway" id="UPA00915"/>
<dbReference type="Proteomes" id="UP000243528">
    <property type="component" value="Unassembled WGS sequence"/>
</dbReference>
<dbReference type="Pfam" id="PF13561">
    <property type="entry name" value="adh_short_C2"/>
    <property type="match status" value="1"/>
</dbReference>
<dbReference type="CDD" id="cd05372">
    <property type="entry name" value="ENR_SDR"/>
    <property type="match status" value="1"/>
</dbReference>
<evidence type="ECO:0000256" key="2">
    <source>
        <dbReference type="ARBA" id="ARBA00009233"/>
    </source>
</evidence>
<evidence type="ECO:0000313" key="11">
    <source>
        <dbReference type="EMBL" id="PSL03649.1"/>
    </source>
</evidence>
<dbReference type="AlphaFoldDB" id="A0A2P8E2E8"/>
<dbReference type="InterPro" id="IPR014358">
    <property type="entry name" value="Enoyl-ACP_Rdtase_NADH"/>
</dbReference>
<feature type="binding site" evidence="10">
    <location>
        <begin position="197"/>
        <end position="201"/>
    </location>
    <ligand>
        <name>NAD(+)</name>
        <dbReference type="ChEBI" id="CHEBI:57540"/>
    </ligand>
</feature>
<keyword evidence="8 10" id="KW-0520">NAD</keyword>
<gene>
    <name evidence="11" type="ORF">CLV30_107130</name>
</gene>
<proteinExistence type="inferred from homology"/>
<keyword evidence="12" id="KW-1185">Reference proteome</keyword>
<evidence type="ECO:0000256" key="10">
    <source>
        <dbReference type="PIRSR" id="PIRSR000094-3"/>
    </source>
</evidence>
<dbReference type="PIRSF" id="PIRSF000094">
    <property type="entry name" value="Enoyl-ACP_rdct"/>
    <property type="match status" value="1"/>
</dbReference>
<evidence type="ECO:0000256" key="4">
    <source>
        <dbReference type="ARBA" id="ARBA00022832"/>
    </source>
</evidence>
<accession>A0A2P8E2E8</accession>
<keyword evidence="3 8" id="KW-0444">Lipid biosynthesis</keyword>
<feature type="binding site" evidence="9">
    <location>
        <position position="102"/>
    </location>
    <ligand>
        <name>substrate</name>
    </ligand>
</feature>
<dbReference type="GO" id="GO:0006633">
    <property type="term" value="P:fatty acid biosynthetic process"/>
    <property type="evidence" value="ECO:0007669"/>
    <property type="project" value="UniProtKB-KW"/>
</dbReference>
<evidence type="ECO:0000313" key="12">
    <source>
        <dbReference type="Proteomes" id="UP000243528"/>
    </source>
</evidence>
<dbReference type="EMBL" id="PYGE01000007">
    <property type="protein sequence ID" value="PSL03649.1"/>
    <property type="molecule type" value="Genomic_DNA"/>
</dbReference>
<dbReference type="RefSeq" id="WP_106537398.1">
    <property type="nucleotide sequence ID" value="NZ_PYGE01000007.1"/>
</dbReference>
<dbReference type="Gene3D" id="3.40.50.720">
    <property type="entry name" value="NAD(P)-binding Rossmann-like Domain"/>
    <property type="match status" value="1"/>
</dbReference>
<feature type="binding site" evidence="10">
    <location>
        <position position="21"/>
    </location>
    <ligand>
        <name>NAD(+)</name>
        <dbReference type="ChEBI" id="CHEBI:57540"/>
    </ligand>
</feature>
<keyword evidence="6" id="KW-0443">Lipid metabolism</keyword>
<feature type="binding site" evidence="10">
    <location>
        <position position="99"/>
    </location>
    <ligand>
        <name>NAD(+)</name>
        <dbReference type="ChEBI" id="CHEBI:57540"/>
    </ligand>
</feature>
<dbReference type="GO" id="GO:0004318">
    <property type="term" value="F:enoyl-[acyl-carrier-protein] reductase (NADH) activity"/>
    <property type="evidence" value="ECO:0007669"/>
    <property type="project" value="UniProtKB-EC"/>
</dbReference>
<sequence length="262" mass="27739">MSEPTVPGGRILEGKRILVTGVLTDSSFAFHTARLAQLAGATVVVTGFGRMSLVERIAKRLPHEAPVLELDVQDDTHLDSLAERVGEHVDGLDGVVHSIAFAPTTALGGAFLDTTFDDVSTAMQVSAYSLKSLTTATLPLMPSGGSVVGMDFDAQVAWPGYDWMGVAKAGLEATTRYLAKYLGERHVRVNLVSAGPVKTMAARSIPGFDQFEGVWDERAPLGWDLGDPEPAARGVVALLSDWFPKTTGEIVHVDGGVHAMGA</sequence>
<dbReference type="PANTHER" id="PTHR43159:SF2">
    <property type="entry name" value="ENOYL-[ACYL-CARRIER-PROTEIN] REDUCTASE [NADH], CHLOROPLASTIC"/>
    <property type="match status" value="1"/>
</dbReference>
<evidence type="ECO:0000256" key="8">
    <source>
        <dbReference type="PIRNR" id="PIRNR000094"/>
    </source>
</evidence>
<feature type="binding site" evidence="10">
    <location>
        <begin position="71"/>
        <end position="72"/>
    </location>
    <ligand>
        <name>NAD(+)</name>
        <dbReference type="ChEBI" id="CHEBI:57540"/>
    </ligand>
</feature>
<evidence type="ECO:0000256" key="3">
    <source>
        <dbReference type="ARBA" id="ARBA00022516"/>
    </source>
</evidence>
<comment type="similarity">
    <text evidence="2 8">Belongs to the short-chain dehydrogenases/reductases (SDR) family. FabI subfamily.</text>
</comment>
<evidence type="ECO:0000256" key="9">
    <source>
        <dbReference type="PIRSR" id="PIRSR000094-2"/>
    </source>
</evidence>
<dbReference type="InterPro" id="IPR036291">
    <property type="entry name" value="NAD(P)-bd_dom_sf"/>
</dbReference>
<dbReference type="InterPro" id="IPR002347">
    <property type="entry name" value="SDR_fam"/>
</dbReference>
<comment type="catalytic activity">
    <reaction evidence="8">
        <text>a 2,3-saturated acyl-[ACP] + NAD(+) = a (2E)-enoyl-[ACP] + NADH + H(+)</text>
        <dbReference type="Rhea" id="RHEA:10240"/>
        <dbReference type="Rhea" id="RHEA-COMP:9925"/>
        <dbReference type="Rhea" id="RHEA-COMP:9926"/>
        <dbReference type="ChEBI" id="CHEBI:15378"/>
        <dbReference type="ChEBI" id="CHEBI:57540"/>
        <dbReference type="ChEBI" id="CHEBI:57945"/>
        <dbReference type="ChEBI" id="CHEBI:78784"/>
        <dbReference type="ChEBI" id="CHEBI:78785"/>
        <dbReference type="EC" id="1.3.1.9"/>
    </reaction>
</comment>
<dbReference type="OrthoDB" id="9803628at2"/>
<comment type="pathway">
    <text evidence="1">Lipid metabolism.</text>
</comment>
<feature type="binding site" evidence="10">
    <location>
        <position position="168"/>
    </location>
    <ligand>
        <name>NAD(+)</name>
        <dbReference type="ChEBI" id="CHEBI:57540"/>
    </ligand>
</feature>
<dbReference type="SUPFAM" id="SSF51735">
    <property type="entry name" value="NAD(P)-binding Rossmann-fold domains"/>
    <property type="match status" value="1"/>
</dbReference>